<dbReference type="EMBL" id="CM027684">
    <property type="protein sequence ID" value="KAG0531142.1"/>
    <property type="molecule type" value="Genomic_DNA"/>
</dbReference>
<reference evidence="5" key="1">
    <citation type="journal article" date="2019" name="BMC Genomics">
        <title>A new reference genome for Sorghum bicolor reveals high levels of sequence similarity between sweet and grain genotypes: implications for the genetics of sugar metabolism.</title>
        <authorList>
            <person name="Cooper E.A."/>
            <person name="Brenton Z.W."/>
            <person name="Flinn B.S."/>
            <person name="Jenkins J."/>
            <person name="Shu S."/>
            <person name="Flowers D."/>
            <person name="Luo F."/>
            <person name="Wang Y."/>
            <person name="Xia P."/>
            <person name="Barry K."/>
            <person name="Daum C."/>
            <person name="Lipzen A."/>
            <person name="Yoshinaga Y."/>
            <person name="Schmutz J."/>
            <person name="Saski C."/>
            <person name="Vermerris W."/>
            <person name="Kresovich S."/>
        </authorList>
    </citation>
    <scope>NUCLEOTIDE SEQUENCE</scope>
</reference>
<evidence type="ECO:0000256" key="4">
    <source>
        <dbReference type="SAM" id="MobiDB-lite"/>
    </source>
</evidence>
<evidence type="ECO:0000256" key="1">
    <source>
        <dbReference type="ARBA" id="ARBA00023015"/>
    </source>
</evidence>
<evidence type="ECO:0000256" key="3">
    <source>
        <dbReference type="PROSITE-ProRule" id="PRU01191"/>
    </source>
</evidence>
<dbReference type="AlphaFoldDB" id="A0A921R1Y3"/>
<dbReference type="PANTHER" id="PTHR31636">
    <property type="entry name" value="OSJNBA0084A10.13 PROTEIN-RELATED"/>
    <property type="match status" value="1"/>
</dbReference>
<proteinExistence type="inferred from homology"/>
<evidence type="ECO:0000313" key="5">
    <source>
        <dbReference type="EMBL" id="KAG0531142.1"/>
    </source>
</evidence>
<feature type="region of interest" description="Disordered" evidence="4">
    <location>
        <begin position="88"/>
        <end position="109"/>
    </location>
</feature>
<dbReference type="Pfam" id="PF03514">
    <property type="entry name" value="GRAS"/>
    <property type="match status" value="1"/>
</dbReference>
<comment type="similarity">
    <text evidence="3">Belongs to the GRAS family.</text>
</comment>
<protein>
    <submittedName>
        <fullName evidence="5">Uncharacterized protein</fullName>
    </submittedName>
</protein>
<dbReference type="Proteomes" id="UP000807115">
    <property type="component" value="Chromosome 5"/>
</dbReference>
<organism evidence="5 6">
    <name type="scientific">Sorghum bicolor</name>
    <name type="common">Sorghum</name>
    <name type="synonym">Sorghum vulgare</name>
    <dbReference type="NCBI Taxonomy" id="4558"/>
    <lineage>
        <taxon>Eukaryota</taxon>
        <taxon>Viridiplantae</taxon>
        <taxon>Streptophyta</taxon>
        <taxon>Embryophyta</taxon>
        <taxon>Tracheophyta</taxon>
        <taxon>Spermatophyta</taxon>
        <taxon>Magnoliopsida</taxon>
        <taxon>Liliopsida</taxon>
        <taxon>Poales</taxon>
        <taxon>Poaceae</taxon>
        <taxon>PACMAD clade</taxon>
        <taxon>Panicoideae</taxon>
        <taxon>Andropogonodae</taxon>
        <taxon>Andropogoneae</taxon>
        <taxon>Sorghinae</taxon>
        <taxon>Sorghum</taxon>
    </lineage>
</organism>
<accession>A0A921R1Y3</accession>
<feature type="short sequence motif" description="VHIID" evidence="3">
    <location>
        <begin position="349"/>
        <end position="353"/>
    </location>
</feature>
<name>A0A921R1Y3_SORBI</name>
<comment type="caution">
    <text evidence="5">The sequence shown here is derived from an EMBL/GenBank/DDBJ whole genome shotgun (WGS) entry which is preliminary data.</text>
</comment>
<feature type="region of interest" description="Leucine repeat II (LRII)" evidence="3">
    <location>
        <begin position="400"/>
        <end position="432"/>
    </location>
</feature>
<gene>
    <name evidence="5" type="ORF">BDA96_05G248900</name>
</gene>
<sequence>MAATLEELVGLVEHSPQSPSVFLHLPPTPHHDNGVPSSEQQQEDVALEHISRLLMEEEEEDMHGMFLINDNDPALVHAQQSLAQIIASSSSSSSSTRNGNGASHLYKDGNSATVSDMCATATGAEACSVMDLLNMAFVKGREEGCKFLPKDNKKLVMKDTTSRNYGPEAEAGRACKVMATVARPEEEAQVQELIGRMMLDDCEVPTEEMERLRAAMADEAAMSNSREARRRRQQQVDMRTLLLSCAQAVDERHGARELLEQAKQHASPTGDATQRLAHCFVEALEARLAGTGSVLHRSLAALDTTTLLQQSPEFLQAYRLFAATCCFQRVGFAFANMTICRAAAGSSRLHVVDYGLHLGLQWPDLLRRLAARDGGPPPEVTITCVDLPLPGFRPARHMEETGHRLSDYARELGVPFKFHAVAAARWEAVRIDPDPDPGAVLVVNSLFKLETLADDSLVVDRSSPRDMVLGGIARMRPAVFTHGVVNGLCGNSFLTRFREALFYFSAAFDMLDATLPRSSEQRMVLERDFLRACVVNVVACEGHDRTDRFDTYKQWQQRSRRAGLRQLPLDPAVVGAVTETVKKQCYHREFVIDENDDGWLLQGWKGRILYAHSTWVALADESAPPPRA</sequence>
<comment type="caution">
    <text evidence="3">Lacks conserved residue(s) required for the propagation of feature annotation.</text>
</comment>
<keyword evidence="2" id="KW-0804">Transcription</keyword>
<evidence type="ECO:0000256" key="2">
    <source>
        <dbReference type="ARBA" id="ARBA00023163"/>
    </source>
</evidence>
<dbReference type="PROSITE" id="PS50985">
    <property type="entry name" value="GRAS"/>
    <property type="match status" value="1"/>
</dbReference>
<evidence type="ECO:0000313" key="6">
    <source>
        <dbReference type="Proteomes" id="UP000807115"/>
    </source>
</evidence>
<dbReference type="InterPro" id="IPR005202">
    <property type="entry name" value="TF_GRAS"/>
</dbReference>
<reference evidence="5" key="2">
    <citation type="submission" date="2020-10" db="EMBL/GenBank/DDBJ databases">
        <authorList>
            <person name="Cooper E.A."/>
            <person name="Brenton Z.W."/>
            <person name="Flinn B.S."/>
            <person name="Jenkins J."/>
            <person name="Shu S."/>
            <person name="Flowers D."/>
            <person name="Luo F."/>
            <person name="Wang Y."/>
            <person name="Xia P."/>
            <person name="Barry K."/>
            <person name="Daum C."/>
            <person name="Lipzen A."/>
            <person name="Yoshinaga Y."/>
            <person name="Schmutz J."/>
            <person name="Saski C."/>
            <person name="Vermerris W."/>
            <person name="Kresovich S."/>
        </authorList>
    </citation>
    <scope>NUCLEOTIDE SEQUENCE</scope>
</reference>
<feature type="region of interest" description="SAW" evidence="3">
    <location>
        <begin position="539"/>
        <end position="616"/>
    </location>
</feature>
<keyword evidence="1" id="KW-0805">Transcription regulation</keyword>